<evidence type="ECO:0000256" key="3">
    <source>
        <dbReference type="ARBA" id="ARBA00011209"/>
    </source>
</evidence>
<feature type="domain" description="TRNA-binding" evidence="17">
    <location>
        <begin position="40"/>
        <end position="155"/>
    </location>
</feature>
<evidence type="ECO:0000256" key="10">
    <source>
        <dbReference type="ARBA" id="ARBA00022842"/>
    </source>
</evidence>
<keyword evidence="11 16" id="KW-0694">RNA-binding</keyword>
<dbReference type="InterPro" id="IPR005147">
    <property type="entry name" value="tRNA_synthase_B5-dom"/>
</dbReference>
<comment type="cofactor">
    <cofactor evidence="15">
        <name>Mg(2+)</name>
        <dbReference type="ChEBI" id="CHEBI:18420"/>
    </cofactor>
    <text evidence="15">Binds 2 magnesium ions per tetramer.</text>
</comment>
<dbReference type="EMBL" id="SKFG01000025">
    <property type="protein sequence ID" value="TCZ74617.1"/>
    <property type="molecule type" value="Genomic_DNA"/>
</dbReference>
<feature type="domain" description="B5" evidence="19">
    <location>
        <begin position="415"/>
        <end position="491"/>
    </location>
</feature>
<evidence type="ECO:0000256" key="13">
    <source>
        <dbReference type="ARBA" id="ARBA00023146"/>
    </source>
</evidence>
<keyword evidence="4 15" id="KW-0963">Cytoplasm</keyword>
<dbReference type="Pfam" id="PF17759">
    <property type="entry name" value="tRNA_synthFbeta"/>
    <property type="match status" value="1"/>
</dbReference>
<dbReference type="Gene3D" id="3.50.40.10">
    <property type="entry name" value="Phenylalanyl-trna Synthetase, Chain B, domain 3"/>
    <property type="match status" value="1"/>
</dbReference>
<keyword evidence="6 15" id="KW-0436">Ligase</keyword>
<feature type="binding site" evidence="15">
    <location>
        <position position="478"/>
    </location>
    <ligand>
        <name>Mg(2+)</name>
        <dbReference type="ChEBI" id="CHEBI:18420"/>
        <note>shared with alpha subunit</note>
    </ligand>
</feature>
<dbReference type="InterPro" id="IPR045060">
    <property type="entry name" value="Phe-tRNA-ligase_IIc_bsu"/>
</dbReference>
<keyword evidence="10 15" id="KW-0460">Magnesium</keyword>
<dbReference type="RefSeq" id="WP_132419713.1">
    <property type="nucleotide sequence ID" value="NZ_SKFG01000025.1"/>
</dbReference>
<organism evidence="20 21">
    <name type="scientific">Paenibacillus albiflavus</name>
    <dbReference type="NCBI Taxonomy" id="2545760"/>
    <lineage>
        <taxon>Bacteria</taxon>
        <taxon>Bacillati</taxon>
        <taxon>Bacillota</taxon>
        <taxon>Bacilli</taxon>
        <taxon>Bacillales</taxon>
        <taxon>Paenibacillaceae</taxon>
        <taxon>Paenibacillus</taxon>
    </lineage>
</organism>
<evidence type="ECO:0000313" key="21">
    <source>
        <dbReference type="Proteomes" id="UP000295418"/>
    </source>
</evidence>
<proteinExistence type="inferred from homology"/>
<feature type="domain" description="FDX-ACB" evidence="18">
    <location>
        <begin position="725"/>
        <end position="818"/>
    </location>
</feature>
<protein>
    <recommendedName>
        <fullName evidence="15">Phenylalanine--tRNA ligase beta subunit</fullName>
        <ecNumber evidence="15">6.1.1.20</ecNumber>
    </recommendedName>
    <alternativeName>
        <fullName evidence="15">Phenylalanyl-tRNA synthetase beta subunit</fullName>
        <shortName evidence="15">PheRS</shortName>
    </alternativeName>
</protein>
<comment type="caution">
    <text evidence="20">The sequence shown here is derived from an EMBL/GenBank/DDBJ whole genome shotgun (WGS) entry which is preliminary data.</text>
</comment>
<dbReference type="CDD" id="cd00769">
    <property type="entry name" value="PheRS_beta_core"/>
    <property type="match status" value="1"/>
</dbReference>
<keyword evidence="12 15" id="KW-0648">Protein biosynthesis</keyword>
<dbReference type="FunFam" id="3.30.70.380:FF:000001">
    <property type="entry name" value="Phenylalanine--tRNA ligase beta subunit"/>
    <property type="match status" value="1"/>
</dbReference>
<dbReference type="FunFam" id="2.40.50.140:FF:000045">
    <property type="entry name" value="Phenylalanine--tRNA ligase beta subunit"/>
    <property type="match status" value="1"/>
</dbReference>
<dbReference type="SMART" id="SM00896">
    <property type="entry name" value="FDX-ACB"/>
    <property type="match status" value="1"/>
</dbReference>
<dbReference type="PROSITE" id="PS51447">
    <property type="entry name" value="FDX_ACB"/>
    <property type="match status" value="1"/>
</dbReference>
<dbReference type="InterPro" id="IPR012340">
    <property type="entry name" value="NA-bd_OB-fold"/>
</dbReference>
<dbReference type="SUPFAM" id="SSF55681">
    <property type="entry name" value="Class II aaRS and biotin synthetases"/>
    <property type="match status" value="1"/>
</dbReference>
<evidence type="ECO:0000256" key="7">
    <source>
        <dbReference type="ARBA" id="ARBA00022723"/>
    </source>
</evidence>
<feature type="binding site" evidence="15">
    <location>
        <position position="469"/>
    </location>
    <ligand>
        <name>Mg(2+)</name>
        <dbReference type="ChEBI" id="CHEBI:18420"/>
        <note>shared with alpha subunit</note>
    </ligand>
</feature>
<dbReference type="Pfam" id="PF03484">
    <property type="entry name" value="B5"/>
    <property type="match status" value="1"/>
</dbReference>
<dbReference type="Gene3D" id="2.40.50.140">
    <property type="entry name" value="Nucleic acid-binding proteins"/>
    <property type="match status" value="1"/>
</dbReference>
<dbReference type="PROSITE" id="PS51483">
    <property type="entry name" value="B5"/>
    <property type="match status" value="1"/>
</dbReference>
<sequence>MKVSYQWLSQYVDVSGYTGEDLAEKLTRSGIEVDIVENRNNGVSDVVVGYVKMKEKHPDADKLNVCIVDVGQEEDLQIVCGAPNVAAGQKVPVAVIGAVLPGDFKIKRAKLRGVESQGMICSAKELGMNDKLLPKEIQEGILVLPEDTEIGTSILDVLALNDKVLDLDLTPNRSDALSMIGVAYEIAAILGREIKLPNPECDLASMMTSEEVQTSDRIGVTIAENELCTHYSIRLIEGVEVTSSPLWMQNRLMAAGIRPINNIVDITNYVMLEYGQPLHAFDADKLADDRIEVRLAEAGEKLVTLDDVERELEPHMLVIADGEKPIALAGVMGGANSEVTSSTTRIALESAKFAGKSVRKTSRQLGLRSEASLRFEKEVDPARVIAALNRAAVLMSEYAHGKIAKGIAETHISDPAPVSIELSLARVNGYLGMELTQEQVKSIMGRLYFEYEELSDSSLLVHVPSRRGDITLDVDLIEEVARLHGYDHIPATLISGETTPGSLTREQAIRRMIRNIMTQSGLHEVLGYSLVRADQSEMLPSMYPQAKPIGLAMPMSEDRSVLRTSLVPNMIETAIYNRNRKNENLALFEMGKVFITEETTLTKQPEEKMLLSALIAGKRLGEHWSYKSVDNVDFYDLKGVFERVLSYFGIQNITFEQAAPAGFHPGRTAEIVLKQAEGRRVIGRMGQLHPALQKQQDLDDTYVLEVELEPIIAEANDLIVYKILPRYPSVTRDLALVVDSAVPVGQMEQVIHESAGKLLESLHVFDIYSGDKLGGNKKSVAFSLVYRAAERTLQDEEIAEVQEKVLNALQQTFSAELRK</sequence>
<dbReference type="Pfam" id="PF03147">
    <property type="entry name" value="FDX-ACB"/>
    <property type="match status" value="1"/>
</dbReference>
<evidence type="ECO:0000256" key="12">
    <source>
        <dbReference type="ARBA" id="ARBA00022917"/>
    </source>
</evidence>
<evidence type="ECO:0000313" key="20">
    <source>
        <dbReference type="EMBL" id="TCZ74617.1"/>
    </source>
</evidence>
<name>A0A4R4E6D8_9BACL</name>
<dbReference type="SUPFAM" id="SSF50249">
    <property type="entry name" value="Nucleic acid-binding proteins"/>
    <property type="match status" value="1"/>
</dbReference>
<dbReference type="OrthoDB" id="9805455at2"/>
<dbReference type="FunFam" id="3.30.930.10:FF:000022">
    <property type="entry name" value="Phenylalanine--tRNA ligase beta subunit"/>
    <property type="match status" value="1"/>
</dbReference>
<keyword evidence="9 15" id="KW-0067">ATP-binding</keyword>
<dbReference type="InterPro" id="IPR033714">
    <property type="entry name" value="tRNA_bind_bactPheRS"/>
</dbReference>
<dbReference type="GO" id="GO:0006432">
    <property type="term" value="P:phenylalanyl-tRNA aminoacylation"/>
    <property type="evidence" value="ECO:0007669"/>
    <property type="project" value="UniProtKB-UniRule"/>
</dbReference>
<evidence type="ECO:0000256" key="2">
    <source>
        <dbReference type="ARBA" id="ARBA00008653"/>
    </source>
</evidence>
<dbReference type="SUPFAM" id="SSF46955">
    <property type="entry name" value="Putative DNA-binding domain"/>
    <property type="match status" value="1"/>
</dbReference>
<evidence type="ECO:0000259" key="19">
    <source>
        <dbReference type="PROSITE" id="PS51483"/>
    </source>
</evidence>
<dbReference type="NCBIfam" id="NF045760">
    <property type="entry name" value="YtpR"/>
    <property type="match status" value="1"/>
</dbReference>
<dbReference type="InterPro" id="IPR045864">
    <property type="entry name" value="aa-tRNA-synth_II/BPL/LPL"/>
</dbReference>
<feature type="binding site" evidence="15">
    <location>
        <position position="475"/>
    </location>
    <ligand>
        <name>Mg(2+)</name>
        <dbReference type="ChEBI" id="CHEBI:18420"/>
        <note>shared with alpha subunit</note>
    </ligand>
</feature>
<dbReference type="NCBIfam" id="TIGR00472">
    <property type="entry name" value="pheT_bact"/>
    <property type="match status" value="1"/>
</dbReference>
<dbReference type="AlphaFoldDB" id="A0A4R4E6D8"/>
<keyword evidence="8 15" id="KW-0547">Nucleotide-binding</keyword>
<dbReference type="GO" id="GO:0140096">
    <property type="term" value="F:catalytic activity, acting on a protein"/>
    <property type="evidence" value="ECO:0007669"/>
    <property type="project" value="UniProtKB-ARBA"/>
</dbReference>
<dbReference type="EC" id="6.1.1.20" evidence="15"/>
<dbReference type="InterPro" id="IPR005146">
    <property type="entry name" value="B3/B4_tRNA-bd"/>
</dbReference>
<keyword evidence="21" id="KW-1185">Reference proteome</keyword>
<comment type="subcellular location">
    <subcellularLocation>
        <location evidence="1 15">Cytoplasm</location>
    </subcellularLocation>
</comment>
<evidence type="ECO:0000256" key="1">
    <source>
        <dbReference type="ARBA" id="ARBA00004496"/>
    </source>
</evidence>
<dbReference type="CDD" id="cd02796">
    <property type="entry name" value="tRNA_bind_bactPheRS"/>
    <property type="match status" value="1"/>
</dbReference>
<dbReference type="SMART" id="SM00874">
    <property type="entry name" value="B5"/>
    <property type="match status" value="1"/>
</dbReference>
<evidence type="ECO:0000256" key="15">
    <source>
        <dbReference type="HAMAP-Rule" id="MF_00283"/>
    </source>
</evidence>
<evidence type="ECO:0000256" key="4">
    <source>
        <dbReference type="ARBA" id="ARBA00022490"/>
    </source>
</evidence>
<dbReference type="SMART" id="SM00873">
    <property type="entry name" value="B3_4"/>
    <property type="match status" value="1"/>
</dbReference>
<dbReference type="Gene3D" id="3.30.930.10">
    <property type="entry name" value="Bira Bifunctional Protein, Domain 2"/>
    <property type="match status" value="1"/>
</dbReference>
<evidence type="ECO:0000259" key="18">
    <source>
        <dbReference type="PROSITE" id="PS51447"/>
    </source>
</evidence>
<keyword evidence="5 16" id="KW-0820">tRNA-binding</keyword>
<evidence type="ECO:0000256" key="8">
    <source>
        <dbReference type="ARBA" id="ARBA00022741"/>
    </source>
</evidence>
<dbReference type="Gene3D" id="3.30.56.10">
    <property type="match status" value="2"/>
</dbReference>
<dbReference type="PANTHER" id="PTHR10947">
    <property type="entry name" value="PHENYLALANYL-TRNA SYNTHETASE BETA CHAIN AND LEUCINE-RICH REPEAT-CONTAINING PROTEIN 47"/>
    <property type="match status" value="1"/>
</dbReference>
<comment type="similarity">
    <text evidence="2 15">Belongs to the phenylalanyl-tRNA synthetase beta subunit family. Type 1 subfamily.</text>
</comment>
<dbReference type="InterPro" id="IPR009061">
    <property type="entry name" value="DNA-bd_dom_put_sf"/>
</dbReference>
<evidence type="ECO:0000256" key="11">
    <source>
        <dbReference type="ARBA" id="ARBA00022884"/>
    </source>
</evidence>
<dbReference type="GO" id="GO:0009328">
    <property type="term" value="C:phenylalanine-tRNA ligase complex"/>
    <property type="evidence" value="ECO:0007669"/>
    <property type="project" value="TreeGrafter"/>
</dbReference>
<feature type="binding site" evidence="15">
    <location>
        <position position="479"/>
    </location>
    <ligand>
        <name>Mg(2+)</name>
        <dbReference type="ChEBI" id="CHEBI:18420"/>
        <note>shared with alpha subunit</note>
    </ligand>
</feature>
<reference evidence="20 21" key="1">
    <citation type="submission" date="2019-03" db="EMBL/GenBank/DDBJ databases">
        <authorList>
            <person name="Kim M.K.M."/>
        </authorList>
    </citation>
    <scope>NUCLEOTIDE SEQUENCE [LARGE SCALE GENOMIC DNA]</scope>
    <source>
        <strain evidence="20 21">18JY21-1</strain>
    </source>
</reference>
<comment type="catalytic activity">
    <reaction evidence="14 15">
        <text>tRNA(Phe) + L-phenylalanine + ATP = L-phenylalanyl-tRNA(Phe) + AMP + diphosphate + H(+)</text>
        <dbReference type="Rhea" id="RHEA:19413"/>
        <dbReference type="Rhea" id="RHEA-COMP:9668"/>
        <dbReference type="Rhea" id="RHEA-COMP:9699"/>
        <dbReference type="ChEBI" id="CHEBI:15378"/>
        <dbReference type="ChEBI" id="CHEBI:30616"/>
        <dbReference type="ChEBI" id="CHEBI:33019"/>
        <dbReference type="ChEBI" id="CHEBI:58095"/>
        <dbReference type="ChEBI" id="CHEBI:78442"/>
        <dbReference type="ChEBI" id="CHEBI:78531"/>
        <dbReference type="ChEBI" id="CHEBI:456215"/>
        <dbReference type="EC" id="6.1.1.20"/>
    </reaction>
</comment>
<evidence type="ECO:0000256" key="6">
    <source>
        <dbReference type="ARBA" id="ARBA00022598"/>
    </source>
</evidence>
<evidence type="ECO:0000259" key="17">
    <source>
        <dbReference type="PROSITE" id="PS50886"/>
    </source>
</evidence>
<dbReference type="Gene3D" id="3.30.70.380">
    <property type="entry name" value="Ferrodoxin-fold anticodon-binding domain"/>
    <property type="match status" value="1"/>
</dbReference>
<evidence type="ECO:0000256" key="16">
    <source>
        <dbReference type="PROSITE-ProRule" id="PRU00209"/>
    </source>
</evidence>
<dbReference type="Pfam" id="PF01588">
    <property type="entry name" value="tRNA_bind"/>
    <property type="match status" value="1"/>
</dbReference>
<dbReference type="GO" id="GO:0005524">
    <property type="term" value="F:ATP binding"/>
    <property type="evidence" value="ECO:0007669"/>
    <property type="project" value="UniProtKB-UniRule"/>
</dbReference>
<keyword evidence="13 15" id="KW-0030">Aminoacyl-tRNA synthetase</keyword>
<dbReference type="PROSITE" id="PS50886">
    <property type="entry name" value="TRBD"/>
    <property type="match status" value="1"/>
</dbReference>
<dbReference type="GO" id="GO:0016740">
    <property type="term" value="F:transferase activity"/>
    <property type="evidence" value="ECO:0007669"/>
    <property type="project" value="UniProtKB-ARBA"/>
</dbReference>
<dbReference type="PANTHER" id="PTHR10947:SF0">
    <property type="entry name" value="PHENYLALANINE--TRNA LIGASE BETA SUBUNIT"/>
    <property type="match status" value="1"/>
</dbReference>
<dbReference type="Proteomes" id="UP000295418">
    <property type="component" value="Unassembled WGS sequence"/>
</dbReference>
<dbReference type="InterPro" id="IPR020825">
    <property type="entry name" value="Phe-tRNA_synthase-like_B3/B4"/>
</dbReference>
<comment type="subunit">
    <text evidence="3 15">Tetramer of two alpha and two beta subunits.</text>
</comment>
<accession>A0A4R4E6D8</accession>
<evidence type="ECO:0000256" key="5">
    <source>
        <dbReference type="ARBA" id="ARBA00022555"/>
    </source>
</evidence>
<dbReference type="InterPro" id="IPR041616">
    <property type="entry name" value="PheRS_beta_core"/>
</dbReference>
<dbReference type="InterPro" id="IPR004532">
    <property type="entry name" value="Phe-tRNA-ligase_IIc_bsu_bact"/>
</dbReference>
<dbReference type="FunFam" id="3.50.40.10:FF:000001">
    <property type="entry name" value="Phenylalanine--tRNA ligase beta subunit"/>
    <property type="match status" value="1"/>
</dbReference>
<dbReference type="InterPro" id="IPR002547">
    <property type="entry name" value="tRNA-bd_dom"/>
</dbReference>
<dbReference type="Pfam" id="PF03483">
    <property type="entry name" value="B3_4"/>
    <property type="match status" value="1"/>
</dbReference>
<evidence type="ECO:0000256" key="14">
    <source>
        <dbReference type="ARBA" id="ARBA00049255"/>
    </source>
</evidence>
<dbReference type="GO" id="GO:0000049">
    <property type="term" value="F:tRNA binding"/>
    <property type="evidence" value="ECO:0007669"/>
    <property type="project" value="UniProtKB-UniRule"/>
</dbReference>
<dbReference type="HAMAP" id="MF_00283">
    <property type="entry name" value="Phe_tRNA_synth_beta1"/>
    <property type="match status" value="1"/>
</dbReference>
<dbReference type="InterPro" id="IPR005121">
    <property type="entry name" value="Fdx_antiC-bd"/>
</dbReference>
<gene>
    <name evidence="15" type="primary">pheT</name>
    <name evidence="20" type="ORF">E0485_19325</name>
</gene>
<dbReference type="GO" id="GO:0004826">
    <property type="term" value="F:phenylalanine-tRNA ligase activity"/>
    <property type="evidence" value="ECO:0007669"/>
    <property type="project" value="UniProtKB-UniRule"/>
</dbReference>
<dbReference type="GO" id="GO:0000287">
    <property type="term" value="F:magnesium ion binding"/>
    <property type="evidence" value="ECO:0007669"/>
    <property type="project" value="UniProtKB-UniRule"/>
</dbReference>
<dbReference type="SUPFAM" id="SSF54991">
    <property type="entry name" value="Anticodon-binding domain of PheRS"/>
    <property type="match status" value="1"/>
</dbReference>
<keyword evidence="7 15" id="KW-0479">Metal-binding</keyword>
<evidence type="ECO:0000256" key="9">
    <source>
        <dbReference type="ARBA" id="ARBA00022840"/>
    </source>
</evidence>
<dbReference type="SUPFAM" id="SSF56037">
    <property type="entry name" value="PheT/TilS domain"/>
    <property type="match status" value="1"/>
</dbReference>
<dbReference type="InterPro" id="IPR036690">
    <property type="entry name" value="Fdx_antiC-bd_sf"/>
</dbReference>